<feature type="compositionally biased region" description="Basic and acidic residues" evidence="1">
    <location>
        <begin position="360"/>
        <end position="373"/>
    </location>
</feature>
<dbReference type="Proteomes" id="UP000324143">
    <property type="component" value="Unassembled WGS sequence"/>
</dbReference>
<gene>
    <name evidence="2" type="ORF">FXF47_02175</name>
</gene>
<sequence length="397" mass="44753">MKKFLYLSFIIFFVFSIIFAKQMVTATGIGPTKKEAELAAQRNAIEKDIGSFVDSETVTKNFMLIKDKILSKSRGYIKSFETISSQKQSDGNWEVKIKAEVAKGDLKNDLDALGILREKMGNPRIIVVLDTAPNNTINNPDNFIAKATYDGIIETLTEKEFPVVDEKISKQFMYRKFSSSEQVLREASKFGLNNQAEYVLIYDILPSEESKTSVFHKSRLIVSGKLINTSTANIYASDRQKTIGVDKDSIQFAKSKSGTKGGKLLARSLTNKLITRWESETVSGRPIIVEIRNINDFASLIEFKAELEKAHGVKNINQRSSTSTSVQYEVVFAGKISTLKKNVFKIFRSMNYEITPPKSGGDRITVDLSKTEEPPEDEEDTDKEYDVEDSEEEYLEK</sequence>
<protein>
    <recommendedName>
        <fullName evidence="4">Flagellar assembly protein T N-terminal domain-containing protein</fullName>
    </recommendedName>
</protein>
<accession>A0A5D0MDM5</accession>
<name>A0A5D0MDM5_9BACT</name>
<feature type="region of interest" description="Disordered" evidence="1">
    <location>
        <begin position="357"/>
        <end position="397"/>
    </location>
</feature>
<keyword evidence="3" id="KW-1185">Reference proteome</keyword>
<proteinExistence type="predicted"/>
<evidence type="ECO:0000256" key="1">
    <source>
        <dbReference type="SAM" id="MobiDB-lite"/>
    </source>
</evidence>
<dbReference type="AlphaFoldDB" id="A0A5D0MDM5"/>
<dbReference type="EMBL" id="VSIX01000028">
    <property type="protein sequence ID" value="TYB31817.1"/>
    <property type="molecule type" value="Genomic_DNA"/>
</dbReference>
<comment type="caution">
    <text evidence="2">The sequence shown here is derived from an EMBL/GenBank/DDBJ whole genome shotgun (WGS) entry which is preliminary data.</text>
</comment>
<evidence type="ECO:0000313" key="3">
    <source>
        <dbReference type="Proteomes" id="UP000324143"/>
    </source>
</evidence>
<evidence type="ECO:0000313" key="2">
    <source>
        <dbReference type="EMBL" id="TYB31817.1"/>
    </source>
</evidence>
<evidence type="ECO:0008006" key="4">
    <source>
        <dbReference type="Google" id="ProtNLM"/>
    </source>
</evidence>
<feature type="compositionally biased region" description="Acidic residues" evidence="1">
    <location>
        <begin position="374"/>
        <end position="397"/>
    </location>
</feature>
<reference evidence="2" key="1">
    <citation type="submission" date="2019-08" db="EMBL/GenBank/DDBJ databases">
        <title>Genomic characterization of a novel candidate phylum (ARYD3) from a high temperature, high salinity tertiary oil reservoir in north central Oklahoma, USA.</title>
        <authorList>
            <person name="Youssef N.H."/>
            <person name="Yadav A."/>
            <person name="Elshahed M.S."/>
        </authorList>
    </citation>
    <scope>NUCLEOTIDE SEQUENCE [LARGE SCALE GENOMIC DNA]</scope>
    <source>
        <strain evidence="2">ARYD3</strain>
    </source>
</reference>
<organism evidence="2 3">
    <name type="scientific">Candidatus Mcinerneyibacterium aminivorans</name>
    <dbReference type="NCBI Taxonomy" id="2703815"/>
    <lineage>
        <taxon>Bacteria</taxon>
        <taxon>Candidatus Macinerneyibacteriota</taxon>
        <taxon>Candidatus Mcinerneyibacteria</taxon>
        <taxon>Candidatus Mcinerneyibacteriales</taxon>
        <taxon>Candidatus Mcinerneyibacteriaceae</taxon>
        <taxon>Candidatus Mcinerneyibacterium</taxon>
    </lineage>
</organism>